<accession>A0A194V822</accession>
<organism evidence="2 3">
    <name type="scientific">Cytospora mali</name>
    <name type="common">Apple Valsa canker fungus</name>
    <name type="synonym">Valsa mali</name>
    <dbReference type="NCBI Taxonomy" id="578113"/>
    <lineage>
        <taxon>Eukaryota</taxon>
        <taxon>Fungi</taxon>
        <taxon>Dikarya</taxon>
        <taxon>Ascomycota</taxon>
        <taxon>Pezizomycotina</taxon>
        <taxon>Sordariomycetes</taxon>
        <taxon>Sordariomycetidae</taxon>
        <taxon>Diaporthales</taxon>
        <taxon>Cytosporaceae</taxon>
        <taxon>Cytospora</taxon>
    </lineage>
</organism>
<feature type="compositionally biased region" description="Basic and acidic residues" evidence="1">
    <location>
        <begin position="17"/>
        <end position="27"/>
    </location>
</feature>
<dbReference type="AlphaFoldDB" id="A0A194V822"/>
<name>A0A194V822_CYTMA</name>
<sequence>MDGGMDGKSSKQGSKFRGAELARHDQAWKGLGPDEEASRASKGTAAAGQVGLAFNWSAAAG</sequence>
<reference evidence="3" key="1">
    <citation type="submission" date="2014-12" db="EMBL/GenBank/DDBJ databases">
        <title>Genome Sequence of Valsa Canker Pathogens Uncovers a Specific Adaption of Colonization on Woody Bark.</title>
        <authorList>
            <person name="Yin Z."/>
            <person name="Liu H."/>
            <person name="Gao X."/>
            <person name="Li Z."/>
            <person name="Song N."/>
            <person name="Ke X."/>
            <person name="Dai Q."/>
            <person name="Wu Y."/>
            <person name="Sun Y."/>
            <person name="Xu J.-R."/>
            <person name="Kang Z.K."/>
            <person name="Wang L."/>
            <person name="Huang L."/>
        </authorList>
    </citation>
    <scope>NUCLEOTIDE SEQUENCE [LARGE SCALE GENOMIC DNA]</scope>
    <source>
        <strain evidence="3">SXYL134</strain>
    </source>
</reference>
<evidence type="ECO:0000256" key="1">
    <source>
        <dbReference type="SAM" id="MobiDB-lite"/>
    </source>
</evidence>
<proteinExistence type="predicted"/>
<evidence type="ECO:0000313" key="2">
    <source>
        <dbReference type="EMBL" id="KUI60147.1"/>
    </source>
</evidence>
<gene>
    <name evidence="2" type="ORF">VP1G_11208</name>
</gene>
<dbReference type="EMBL" id="KN714744">
    <property type="protein sequence ID" value="KUI60147.1"/>
    <property type="molecule type" value="Genomic_DNA"/>
</dbReference>
<protein>
    <submittedName>
        <fullName evidence="2">Uncharacterized protein</fullName>
    </submittedName>
</protein>
<keyword evidence="3" id="KW-1185">Reference proteome</keyword>
<evidence type="ECO:0000313" key="3">
    <source>
        <dbReference type="Proteomes" id="UP000078576"/>
    </source>
</evidence>
<feature type="region of interest" description="Disordered" evidence="1">
    <location>
        <begin position="1"/>
        <end position="46"/>
    </location>
</feature>
<dbReference type="Proteomes" id="UP000078576">
    <property type="component" value="Unassembled WGS sequence"/>
</dbReference>